<proteinExistence type="predicted"/>
<protein>
    <submittedName>
        <fullName evidence="1">DUF6477 family protein</fullName>
    </submittedName>
</protein>
<comment type="caution">
    <text evidence="1">The sequence shown here is derived from an EMBL/GenBank/DDBJ whole genome shotgun (WGS) entry which is preliminary data.</text>
</comment>
<sequence>MTMICNVIQSRPAAAPGNLRRPRLLAQAARAGLGAYQRRRDLPRILKCEDLPDDRVILQRLRSEEAELNAARIEAQADYDLQRHILILIAILAEFRMAAPVPVTCPGTAIQAHP</sequence>
<reference evidence="1 2" key="1">
    <citation type="submission" date="2024-10" db="EMBL/GenBank/DDBJ databases">
        <title>Paracoccus drimophilus sp. nov., a novel bacterium from corn roots in Hunan.</title>
        <authorList>
            <person name="Li X."/>
        </authorList>
    </citation>
    <scope>NUCLEOTIDE SEQUENCE [LARGE SCALE GENOMIC DNA]</scope>
    <source>
        <strain evidence="1 2">NGMCC 1.201697</strain>
    </source>
</reference>
<gene>
    <name evidence="1" type="ORF">ACHFJ0_18025</name>
</gene>
<organism evidence="1 2">
    <name type="scientific">Paracoccus broussonetiae subsp. drimophilus</name>
    <dbReference type="NCBI Taxonomy" id="3373869"/>
    <lineage>
        <taxon>Bacteria</taxon>
        <taxon>Pseudomonadati</taxon>
        <taxon>Pseudomonadota</taxon>
        <taxon>Alphaproteobacteria</taxon>
        <taxon>Rhodobacterales</taxon>
        <taxon>Paracoccaceae</taxon>
        <taxon>Paracoccus</taxon>
        <taxon>Paracoccus broussonetiae</taxon>
    </lineage>
</organism>
<accession>A0ABW7LP93</accession>
<dbReference type="Proteomes" id="UP001609376">
    <property type="component" value="Unassembled WGS sequence"/>
</dbReference>
<dbReference type="EMBL" id="JBIMPR010000015">
    <property type="protein sequence ID" value="MFH5776141.1"/>
    <property type="molecule type" value="Genomic_DNA"/>
</dbReference>
<dbReference type="RefSeq" id="WP_395135186.1">
    <property type="nucleotide sequence ID" value="NZ_JBIMPR010000015.1"/>
</dbReference>
<keyword evidence="2" id="KW-1185">Reference proteome</keyword>
<dbReference type="Pfam" id="PF20083">
    <property type="entry name" value="DUF6477"/>
    <property type="match status" value="1"/>
</dbReference>
<dbReference type="InterPro" id="IPR045516">
    <property type="entry name" value="DUF6477"/>
</dbReference>
<evidence type="ECO:0000313" key="2">
    <source>
        <dbReference type="Proteomes" id="UP001609376"/>
    </source>
</evidence>
<name>A0ABW7LP93_9RHOB</name>
<evidence type="ECO:0000313" key="1">
    <source>
        <dbReference type="EMBL" id="MFH5776141.1"/>
    </source>
</evidence>